<gene>
    <name evidence="1" type="ORF">ERUC_LOCUS34268</name>
</gene>
<accession>A0ABC8LDU1</accession>
<organism evidence="1 2">
    <name type="scientific">Eruca vesicaria subsp. sativa</name>
    <name type="common">Garden rocket</name>
    <name type="synonym">Eruca sativa</name>
    <dbReference type="NCBI Taxonomy" id="29727"/>
    <lineage>
        <taxon>Eukaryota</taxon>
        <taxon>Viridiplantae</taxon>
        <taxon>Streptophyta</taxon>
        <taxon>Embryophyta</taxon>
        <taxon>Tracheophyta</taxon>
        <taxon>Spermatophyta</taxon>
        <taxon>Magnoliopsida</taxon>
        <taxon>eudicotyledons</taxon>
        <taxon>Gunneridae</taxon>
        <taxon>Pentapetalae</taxon>
        <taxon>rosids</taxon>
        <taxon>malvids</taxon>
        <taxon>Brassicales</taxon>
        <taxon>Brassicaceae</taxon>
        <taxon>Brassiceae</taxon>
        <taxon>Eruca</taxon>
    </lineage>
</organism>
<keyword evidence="2" id="KW-1185">Reference proteome</keyword>
<dbReference type="PROSITE" id="PS51257">
    <property type="entry name" value="PROKAR_LIPOPROTEIN"/>
    <property type="match status" value="1"/>
</dbReference>
<comment type="caution">
    <text evidence="1">The sequence shown here is derived from an EMBL/GenBank/DDBJ whole genome shotgun (WGS) entry which is preliminary data.</text>
</comment>
<dbReference type="Proteomes" id="UP001642260">
    <property type="component" value="Unassembled WGS sequence"/>
</dbReference>
<dbReference type="EMBL" id="CAKOAT010524043">
    <property type="protein sequence ID" value="CAH8381785.1"/>
    <property type="molecule type" value="Genomic_DNA"/>
</dbReference>
<reference evidence="1 2" key="1">
    <citation type="submission" date="2022-03" db="EMBL/GenBank/DDBJ databases">
        <authorList>
            <person name="Macdonald S."/>
            <person name="Ahmed S."/>
            <person name="Newling K."/>
        </authorList>
    </citation>
    <scope>NUCLEOTIDE SEQUENCE [LARGE SCALE GENOMIC DNA]</scope>
</reference>
<evidence type="ECO:0000313" key="1">
    <source>
        <dbReference type="EMBL" id="CAH8381785.1"/>
    </source>
</evidence>
<protein>
    <submittedName>
        <fullName evidence="1">Uncharacterized protein</fullName>
    </submittedName>
</protein>
<dbReference type="AlphaFoldDB" id="A0ABC8LDU1"/>
<sequence>MGARILGDKQIYSSQASQKNFFDISSLVLSLCGCPNFIKMGLQSNLIRRGGNSSFTRRRRKKTSVIHDISKKKLCGTISRVRNKESKLAIEVGRTRSRWIDIEDVSPTEQRSDIILTSLKLPNKFGDLESRQMLTKLTAPLELLLTQRIKGKTHRKRQIRRKQYQVVYRGTVVGKIKETEFSWYTRTSPLKKD</sequence>
<evidence type="ECO:0000313" key="2">
    <source>
        <dbReference type="Proteomes" id="UP001642260"/>
    </source>
</evidence>
<name>A0ABC8LDU1_ERUVS</name>
<proteinExistence type="predicted"/>